<evidence type="ECO:0000256" key="3">
    <source>
        <dbReference type="ARBA" id="ARBA00021007"/>
    </source>
</evidence>
<evidence type="ECO:0000256" key="4">
    <source>
        <dbReference type="ARBA" id="ARBA00022448"/>
    </source>
</evidence>
<organism evidence="10">
    <name type="scientific">Phrynus sp. 1 SEM-2008</name>
    <dbReference type="NCBI Taxonomy" id="507471"/>
    <lineage>
        <taxon>Eukaryota</taxon>
        <taxon>Metazoa</taxon>
        <taxon>Ecdysozoa</taxon>
        <taxon>Arthropoda</taxon>
        <taxon>Chelicerata</taxon>
        <taxon>Arachnida</taxon>
        <taxon>Amblypygi</taxon>
        <taxon>Phrynidae</taxon>
        <taxon>Phrynus</taxon>
    </lineage>
</organism>
<evidence type="ECO:0000256" key="1">
    <source>
        <dbReference type="ARBA" id="ARBA00004370"/>
    </source>
</evidence>
<keyword evidence="7 9" id="KW-0472">Membrane</keyword>
<dbReference type="PANTHER" id="PTHR11058">
    <property type="entry name" value="NADH-UBIQUINONE OXIDOREDUCTASE CHAIN 3"/>
    <property type="match status" value="1"/>
</dbReference>
<dbReference type="InterPro" id="IPR038430">
    <property type="entry name" value="NDAH_ubi_oxred_su3_sf"/>
</dbReference>
<feature type="transmembrane region" description="Helical" evidence="9">
    <location>
        <begin position="6"/>
        <end position="26"/>
    </location>
</feature>
<accession>B2CKD9</accession>
<protein>
    <recommendedName>
        <fullName evidence="3 9">NADH-ubiquinone oxidoreductase chain 3</fullName>
        <ecNumber evidence="9">7.1.1.2</ecNumber>
    </recommendedName>
</protein>
<dbReference type="GO" id="GO:0008137">
    <property type="term" value="F:NADH dehydrogenase (ubiquinone) activity"/>
    <property type="evidence" value="ECO:0007669"/>
    <property type="project" value="UniProtKB-UniRule"/>
</dbReference>
<keyword evidence="5 9" id="KW-0812">Transmembrane</keyword>
<feature type="transmembrane region" description="Helical" evidence="9">
    <location>
        <begin position="57"/>
        <end position="79"/>
    </location>
</feature>
<keyword evidence="9" id="KW-0520">NAD</keyword>
<comment type="catalytic activity">
    <reaction evidence="8 9">
        <text>a ubiquinone + NADH + 5 H(+)(in) = a ubiquinol + NAD(+) + 4 H(+)(out)</text>
        <dbReference type="Rhea" id="RHEA:29091"/>
        <dbReference type="Rhea" id="RHEA-COMP:9565"/>
        <dbReference type="Rhea" id="RHEA-COMP:9566"/>
        <dbReference type="ChEBI" id="CHEBI:15378"/>
        <dbReference type="ChEBI" id="CHEBI:16389"/>
        <dbReference type="ChEBI" id="CHEBI:17976"/>
        <dbReference type="ChEBI" id="CHEBI:57540"/>
        <dbReference type="ChEBI" id="CHEBI:57945"/>
        <dbReference type="EC" id="7.1.1.2"/>
    </reaction>
</comment>
<evidence type="ECO:0000256" key="5">
    <source>
        <dbReference type="ARBA" id="ARBA00022692"/>
    </source>
</evidence>
<evidence type="ECO:0000256" key="9">
    <source>
        <dbReference type="RuleBase" id="RU003640"/>
    </source>
</evidence>
<evidence type="ECO:0000256" key="2">
    <source>
        <dbReference type="ARBA" id="ARBA00008472"/>
    </source>
</evidence>
<keyword evidence="9 10" id="KW-0496">Mitochondrion</keyword>
<dbReference type="EC" id="7.1.1.2" evidence="9"/>
<evidence type="ECO:0000256" key="8">
    <source>
        <dbReference type="ARBA" id="ARBA00049551"/>
    </source>
</evidence>
<keyword evidence="4 9" id="KW-0813">Transport</keyword>
<keyword evidence="9" id="KW-0249">Electron transport</keyword>
<gene>
    <name evidence="10" type="primary">ND3</name>
</gene>
<keyword evidence="6 9" id="KW-1133">Transmembrane helix</keyword>
<evidence type="ECO:0000256" key="7">
    <source>
        <dbReference type="ARBA" id="ARBA00023136"/>
    </source>
</evidence>
<proteinExistence type="inferred from homology"/>
<geneLocation type="mitochondrion" evidence="10"/>
<name>B2CKD9_9ARAC</name>
<evidence type="ECO:0000313" key="10">
    <source>
        <dbReference type="EMBL" id="ACA49827.1"/>
    </source>
</evidence>
<keyword evidence="9" id="KW-0679">Respiratory chain</keyword>
<evidence type="ECO:0000256" key="6">
    <source>
        <dbReference type="ARBA" id="ARBA00022989"/>
    </source>
</evidence>
<comment type="subcellular location">
    <subcellularLocation>
        <location evidence="1">Membrane</location>
    </subcellularLocation>
    <subcellularLocation>
        <location evidence="9">Mitochondrion membrane</location>
        <topology evidence="9">Multi-pass membrane protein</topology>
    </subcellularLocation>
</comment>
<keyword evidence="9" id="KW-1278">Translocase</keyword>
<feature type="transmembrane region" description="Helical" evidence="9">
    <location>
        <begin position="91"/>
        <end position="114"/>
    </location>
</feature>
<comment type="function">
    <text evidence="9">Core subunit of the mitochondrial membrane respiratory chain NADH dehydrogenase (Complex I) which catalyzes electron transfer from NADH through the respiratory chain, using ubiquinone as an electron acceptor. Essential for the catalytic activity of complex I.</text>
</comment>
<keyword evidence="9" id="KW-0830">Ubiquinone</keyword>
<comment type="similarity">
    <text evidence="2 9">Belongs to the complex I subunit 3 family.</text>
</comment>
<sequence>MLLTSYLIFLILLLMVILLLIINLFMSSKPLPSETPTPFECGFDPHSTSRIPFSLQFFLIAILFLIFDVEISLILPFIFCFSINPSSHLSFMIFLMILLLGLFYEWYLGSLNWLN</sequence>
<dbReference type="AlphaFoldDB" id="B2CKD9"/>
<dbReference type="Gene3D" id="1.20.58.1610">
    <property type="entry name" value="NADH:ubiquinone/plastoquinone oxidoreductase, chain 3"/>
    <property type="match status" value="1"/>
</dbReference>
<dbReference type="EMBL" id="EU520641">
    <property type="protein sequence ID" value="ACA49827.1"/>
    <property type="molecule type" value="Genomic_DNA"/>
</dbReference>
<reference evidence="10" key="1">
    <citation type="journal article" date="2008" name="Mol. Biol. Evol.">
        <title>Parallel evolution of truncated transfer RNA genes in arachnid mitochondrial genomes.</title>
        <authorList>
            <person name="Masta S.E."/>
            <person name="Boore J.L."/>
        </authorList>
    </citation>
    <scope>NUCLEOTIDE SEQUENCE</scope>
</reference>
<dbReference type="GO" id="GO:0030964">
    <property type="term" value="C:NADH dehydrogenase complex"/>
    <property type="evidence" value="ECO:0007669"/>
    <property type="project" value="TreeGrafter"/>
</dbReference>
<dbReference type="PANTHER" id="PTHR11058:SF9">
    <property type="entry name" value="NADH-UBIQUINONE OXIDOREDUCTASE CHAIN 3"/>
    <property type="match status" value="1"/>
</dbReference>
<dbReference type="InterPro" id="IPR000440">
    <property type="entry name" value="NADH_UbQ/plastoQ_OxRdtase_su3"/>
</dbReference>
<dbReference type="GO" id="GO:0031966">
    <property type="term" value="C:mitochondrial membrane"/>
    <property type="evidence" value="ECO:0007669"/>
    <property type="project" value="UniProtKB-SubCell"/>
</dbReference>
<dbReference type="Pfam" id="PF00507">
    <property type="entry name" value="Oxidored_q4"/>
    <property type="match status" value="1"/>
</dbReference>